<evidence type="ECO:0000256" key="1">
    <source>
        <dbReference type="SAM" id="Phobius"/>
    </source>
</evidence>
<keyword evidence="1" id="KW-0812">Transmembrane</keyword>
<dbReference type="AlphaFoldDB" id="A0AAF5DP03"/>
<proteinExistence type="predicted"/>
<dbReference type="Proteomes" id="UP000035681">
    <property type="component" value="Unplaced"/>
</dbReference>
<dbReference type="WBParaSite" id="TCONS_00016285.p1">
    <property type="protein sequence ID" value="TCONS_00016285.p1"/>
    <property type="gene ID" value="XLOC_010840"/>
</dbReference>
<keyword evidence="1" id="KW-1133">Transmembrane helix</keyword>
<evidence type="ECO:0000313" key="3">
    <source>
        <dbReference type="WBParaSite" id="TCONS_00016285.p1"/>
    </source>
</evidence>
<evidence type="ECO:0000313" key="2">
    <source>
        <dbReference type="Proteomes" id="UP000035681"/>
    </source>
</evidence>
<keyword evidence="2" id="KW-1185">Reference proteome</keyword>
<feature type="transmembrane region" description="Helical" evidence="1">
    <location>
        <begin position="218"/>
        <end position="240"/>
    </location>
</feature>
<feature type="transmembrane region" description="Helical" evidence="1">
    <location>
        <begin position="136"/>
        <end position="154"/>
    </location>
</feature>
<organism evidence="2 3">
    <name type="scientific">Strongyloides stercoralis</name>
    <name type="common">Threadworm</name>
    <dbReference type="NCBI Taxonomy" id="6248"/>
    <lineage>
        <taxon>Eukaryota</taxon>
        <taxon>Metazoa</taxon>
        <taxon>Ecdysozoa</taxon>
        <taxon>Nematoda</taxon>
        <taxon>Chromadorea</taxon>
        <taxon>Rhabditida</taxon>
        <taxon>Tylenchina</taxon>
        <taxon>Panagrolaimomorpha</taxon>
        <taxon>Strongyloidoidea</taxon>
        <taxon>Strongyloididae</taxon>
        <taxon>Strongyloides</taxon>
    </lineage>
</organism>
<sequence>VSLKSKGNIKLKIVVLLIDTCTKNNIIILIEQIEYCIKFEAKFSRVYFILLFIINISCSEEETELKVFLSDTDLIIFPNHLMKIYFNLKYSTEMFKNTYLKYLERLLEYIITENSDFLHYLKFLQLKIVGMLNSKIQLINLLLKIYILYLKQILIFMNNIYYQMSLTVNIVFMMFPSLLCNSNRNTQVPTKRITKCYCESILLKRIHNIVKNAHKKKFFNLLLIIFLVQLKMMMILYNVYY</sequence>
<accession>A0AAF5DP03</accession>
<reference evidence="3" key="1">
    <citation type="submission" date="2024-02" db="UniProtKB">
        <authorList>
            <consortium name="WormBaseParasite"/>
        </authorList>
    </citation>
    <scope>IDENTIFICATION</scope>
</reference>
<name>A0AAF5DP03_STRER</name>
<feature type="transmembrane region" description="Helical" evidence="1">
    <location>
        <begin position="160"/>
        <end position="179"/>
    </location>
</feature>
<protein>
    <submittedName>
        <fullName evidence="3">Uncharacterized protein</fullName>
    </submittedName>
</protein>
<keyword evidence="1" id="KW-0472">Membrane</keyword>